<comment type="caution">
    <text evidence="1">The sequence shown here is derived from an EMBL/GenBank/DDBJ whole genome shotgun (WGS) entry which is preliminary data.</text>
</comment>
<dbReference type="EMBL" id="BPWL01000004">
    <property type="protein sequence ID" value="GJJ09379.1"/>
    <property type="molecule type" value="Genomic_DNA"/>
</dbReference>
<gene>
    <name evidence="1" type="ORF">Clacol_003601</name>
</gene>
<name>A0AAV5A800_9AGAM</name>
<evidence type="ECO:0008006" key="3">
    <source>
        <dbReference type="Google" id="ProtNLM"/>
    </source>
</evidence>
<sequence length="189" mass="21073">MTSIPALREEKLLCSFCSQRSILTCINCMKCICSLHRFHESCSPATIPSNIITAKTRNPEARALLAKHFPPSQKPKPTMIQVTKSTKGSGVHLMRMKHRAIPLVTGDVSTAMKDRIHFKVVLGPQEEIFWCRNSLIMGRAVDLIARRLNVTISDIKPAYLTSSTGEILRNDQTTSQIENGETVHFVVGE</sequence>
<reference evidence="1" key="1">
    <citation type="submission" date="2021-10" db="EMBL/GenBank/DDBJ databases">
        <title>De novo Genome Assembly of Clathrus columnatus (Basidiomycota, Fungi) Using Illumina and Nanopore Sequence Data.</title>
        <authorList>
            <person name="Ogiso-Tanaka E."/>
            <person name="Itagaki H."/>
            <person name="Hosoya T."/>
            <person name="Hosaka K."/>
        </authorList>
    </citation>
    <scope>NUCLEOTIDE SEQUENCE</scope>
    <source>
        <strain evidence="1">MO-923</strain>
    </source>
</reference>
<dbReference type="Proteomes" id="UP001050691">
    <property type="component" value="Unassembled WGS sequence"/>
</dbReference>
<protein>
    <recommendedName>
        <fullName evidence="3">AN1-type domain-containing protein</fullName>
    </recommendedName>
</protein>
<dbReference type="AlphaFoldDB" id="A0AAV5A800"/>
<keyword evidence="2" id="KW-1185">Reference proteome</keyword>
<proteinExistence type="predicted"/>
<evidence type="ECO:0000313" key="2">
    <source>
        <dbReference type="Proteomes" id="UP001050691"/>
    </source>
</evidence>
<organism evidence="1 2">
    <name type="scientific">Clathrus columnatus</name>
    <dbReference type="NCBI Taxonomy" id="1419009"/>
    <lineage>
        <taxon>Eukaryota</taxon>
        <taxon>Fungi</taxon>
        <taxon>Dikarya</taxon>
        <taxon>Basidiomycota</taxon>
        <taxon>Agaricomycotina</taxon>
        <taxon>Agaricomycetes</taxon>
        <taxon>Phallomycetidae</taxon>
        <taxon>Phallales</taxon>
        <taxon>Clathraceae</taxon>
        <taxon>Clathrus</taxon>
    </lineage>
</organism>
<evidence type="ECO:0000313" key="1">
    <source>
        <dbReference type="EMBL" id="GJJ09379.1"/>
    </source>
</evidence>
<accession>A0AAV5A800</accession>